<dbReference type="AlphaFoldDB" id="A0A7C8YN66"/>
<feature type="compositionally biased region" description="Polar residues" evidence="1">
    <location>
        <begin position="12"/>
        <end position="21"/>
    </location>
</feature>
<evidence type="ECO:0000313" key="2">
    <source>
        <dbReference type="EMBL" id="MBA4622512.1"/>
    </source>
</evidence>
<reference evidence="2" key="1">
    <citation type="journal article" date="2013" name="J. Plant Res.">
        <title>Effect of fungi and light on seed germination of three Opuntia species from semiarid lands of central Mexico.</title>
        <authorList>
            <person name="Delgado-Sanchez P."/>
            <person name="Jimenez-Bremont J.F."/>
            <person name="Guerrero-Gonzalez Mde L."/>
            <person name="Flores J."/>
        </authorList>
    </citation>
    <scope>NUCLEOTIDE SEQUENCE</scope>
    <source>
        <tissue evidence="2">Cladode</tissue>
    </source>
</reference>
<organism evidence="2">
    <name type="scientific">Opuntia streptacantha</name>
    <name type="common">Prickly pear cactus</name>
    <name type="synonym">Opuntia cardona</name>
    <dbReference type="NCBI Taxonomy" id="393608"/>
    <lineage>
        <taxon>Eukaryota</taxon>
        <taxon>Viridiplantae</taxon>
        <taxon>Streptophyta</taxon>
        <taxon>Embryophyta</taxon>
        <taxon>Tracheophyta</taxon>
        <taxon>Spermatophyta</taxon>
        <taxon>Magnoliopsida</taxon>
        <taxon>eudicotyledons</taxon>
        <taxon>Gunneridae</taxon>
        <taxon>Pentapetalae</taxon>
        <taxon>Caryophyllales</taxon>
        <taxon>Cactineae</taxon>
        <taxon>Cactaceae</taxon>
        <taxon>Opuntioideae</taxon>
        <taxon>Opuntia</taxon>
    </lineage>
</organism>
<evidence type="ECO:0000256" key="1">
    <source>
        <dbReference type="SAM" id="MobiDB-lite"/>
    </source>
</evidence>
<accession>A0A7C8YN66</accession>
<sequence length="108" mass="11792">MSPRIQRGPSGEGTSTATNPLKQMAKPPFWSLSIYCFGIRGKALFLKMKEMGGKVPILSQSTKDFPPGLGSFSHSSLIYARTLSFAFSSLSCICIQDTIISQKLQMLV</sequence>
<name>A0A7C8YN66_OPUST</name>
<protein>
    <submittedName>
        <fullName evidence="2">Uncharacterized protein</fullName>
    </submittedName>
</protein>
<feature type="region of interest" description="Disordered" evidence="1">
    <location>
        <begin position="1"/>
        <end position="23"/>
    </location>
</feature>
<reference evidence="2" key="2">
    <citation type="submission" date="2020-07" db="EMBL/GenBank/DDBJ databases">
        <authorList>
            <person name="Vera ALvarez R."/>
            <person name="Arias-Moreno D.M."/>
            <person name="Jimenez-Jacinto V."/>
            <person name="Jimenez-Bremont J.F."/>
            <person name="Swaminathan K."/>
            <person name="Moose S.P."/>
            <person name="Guerrero-Gonzalez M.L."/>
            <person name="Marino-Ramirez L."/>
            <person name="Landsman D."/>
            <person name="Rodriguez-Kessler M."/>
            <person name="Delgado-Sanchez P."/>
        </authorList>
    </citation>
    <scope>NUCLEOTIDE SEQUENCE</scope>
    <source>
        <tissue evidence="2">Cladode</tissue>
    </source>
</reference>
<dbReference type="EMBL" id="GISG01039124">
    <property type="protein sequence ID" value="MBA4622512.1"/>
    <property type="molecule type" value="Transcribed_RNA"/>
</dbReference>
<proteinExistence type="predicted"/>